<protein>
    <recommendedName>
        <fullName evidence="2">NB-ARC domain-containing protein</fullName>
    </recommendedName>
</protein>
<dbReference type="GO" id="GO:0043531">
    <property type="term" value="F:ADP binding"/>
    <property type="evidence" value="ECO:0007669"/>
    <property type="project" value="InterPro"/>
</dbReference>
<dbReference type="AlphaFoldDB" id="W6YLG5"/>
<dbReference type="Proteomes" id="UP000053841">
    <property type="component" value="Unassembled WGS sequence"/>
</dbReference>
<dbReference type="OrthoDB" id="3691648at2759"/>
<dbReference type="Gene3D" id="3.40.50.300">
    <property type="entry name" value="P-loop containing nucleotide triphosphate hydrolases"/>
    <property type="match status" value="1"/>
</dbReference>
<dbReference type="InterPro" id="IPR011990">
    <property type="entry name" value="TPR-like_helical_dom_sf"/>
</dbReference>
<dbReference type="EMBL" id="KI964560">
    <property type="protein sequence ID" value="EUC36529.1"/>
    <property type="molecule type" value="Genomic_DNA"/>
</dbReference>
<dbReference type="STRING" id="930089.W6YLG5"/>
<evidence type="ECO:0000256" key="1">
    <source>
        <dbReference type="SAM" id="MobiDB-lite"/>
    </source>
</evidence>
<dbReference type="PANTHER" id="PTHR46082:SF6">
    <property type="entry name" value="AAA+ ATPASE DOMAIN-CONTAINING PROTEIN-RELATED"/>
    <property type="match status" value="1"/>
</dbReference>
<reference evidence="3 4" key="1">
    <citation type="journal article" date="2013" name="PLoS Genet.">
        <title>Comparative genome structure, secondary metabolite, and effector coding capacity across Cochliobolus pathogens.</title>
        <authorList>
            <person name="Condon B.J."/>
            <person name="Leng Y."/>
            <person name="Wu D."/>
            <person name="Bushley K.E."/>
            <person name="Ohm R.A."/>
            <person name="Otillar R."/>
            <person name="Martin J."/>
            <person name="Schackwitz W."/>
            <person name="Grimwood J."/>
            <person name="MohdZainudin N."/>
            <person name="Xue C."/>
            <person name="Wang R."/>
            <person name="Manning V.A."/>
            <person name="Dhillon B."/>
            <person name="Tu Z.J."/>
            <person name="Steffenson B.J."/>
            <person name="Salamov A."/>
            <person name="Sun H."/>
            <person name="Lowry S."/>
            <person name="LaButti K."/>
            <person name="Han J."/>
            <person name="Copeland A."/>
            <person name="Lindquist E."/>
            <person name="Barry K."/>
            <person name="Schmutz J."/>
            <person name="Baker S.E."/>
            <person name="Ciuffetti L.M."/>
            <person name="Grigoriev I.V."/>
            <person name="Zhong S."/>
            <person name="Turgeon B.G."/>
        </authorList>
    </citation>
    <scope>NUCLEOTIDE SEQUENCE [LARGE SCALE GENOMIC DNA]</scope>
    <source>
        <strain evidence="3 4">26-R-13</strain>
    </source>
</reference>
<dbReference type="InterPro" id="IPR053137">
    <property type="entry name" value="NLR-like"/>
</dbReference>
<dbReference type="Gene3D" id="1.25.40.10">
    <property type="entry name" value="Tetratricopeptide repeat domain"/>
    <property type="match status" value="1"/>
</dbReference>
<sequence>MSLRYPPAQPESRRSSEEHIRQRSSRFSNTRAKGRANVFQGNLWFNFSGPSSSSAATRPDFEGHFAHAAFEPVRAFVPRSSLHDQIHMQLARVATDNSTKMLAVWGLGGAGKTQLVLDYMHKHREEYDATFWIEAGRKESLERDLVRLYQTLLVLHTPAGAYLETTISVEHAVTGVKSWFARQQGRWLMVFDGADTIEDAEVDGYIDIRHFIPSASSLDVIITTRSSRASGISRLKGVHVGEMEAGQAVELFQKYAFIPQLDATVRDEVMRIVKKLGCLALAVTLAATYVGSTPRLQSNVKAYLPEYQQRRQELLQRRPESLLHQYNASVLTTWETSHAAVSSQCIEASVLITVLSFLSFDDIYLKLFCPETEQGGVKKTDETGVSWKRLVSPKQLVTKYKIEDWFKELEKYSLIQWKDEQQAYVMHKLVHAWGYERLTTEEKDKYSQAAFGLVMEAIEGCGCAPDNKLRLMPHVMANLAITLREQGNVNKKAEMQRVVLEKLMRILGENDPHTIWAMNSLANTLKQQGQLEEAAKMQNKVLEKQMQNLGEDHHNTIGAMNNLANTLREQGHLEAAAKMQEKVLERQMQDSGEAHPCTIRARHNLAATYSDQGYLEKAVEMQIGVQEECRQIFGEDDPATVKATRNLNITLNRQKLRK</sequence>
<gene>
    <name evidence="3" type="ORF">COCCADRAFT_34058</name>
</gene>
<evidence type="ECO:0000313" key="4">
    <source>
        <dbReference type="Proteomes" id="UP000053841"/>
    </source>
</evidence>
<proteinExistence type="predicted"/>
<dbReference type="InterPro" id="IPR002182">
    <property type="entry name" value="NB-ARC"/>
</dbReference>
<keyword evidence="4" id="KW-1185">Reference proteome</keyword>
<name>W6YLG5_COCC2</name>
<dbReference type="SUPFAM" id="SSF52540">
    <property type="entry name" value="P-loop containing nucleoside triphosphate hydrolases"/>
    <property type="match status" value="1"/>
</dbReference>
<dbReference type="eggNOG" id="KOG1840">
    <property type="taxonomic scope" value="Eukaryota"/>
</dbReference>
<dbReference type="HOGENOM" id="CLU_474049_0_0_1"/>
<dbReference type="Pfam" id="PF00931">
    <property type="entry name" value="NB-ARC"/>
    <property type="match status" value="1"/>
</dbReference>
<evidence type="ECO:0000259" key="2">
    <source>
        <dbReference type="Pfam" id="PF00931"/>
    </source>
</evidence>
<dbReference type="PANTHER" id="PTHR46082">
    <property type="entry name" value="ATP/GTP-BINDING PROTEIN-RELATED"/>
    <property type="match status" value="1"/>
</dbReference>
<dbReference type="Pfam" id="PF13374">
    <property type="entry name" value="TPR_10"/>
    <property type="match status" value="2"/>
</dbReference>
<feature type="domain" description="NB-ARC" evidence="2">
    <location>
        <begin position="89"/>
        <end position="257"/>
    </location>
</feature>
<evidence type="ECO:0000313" key="3">
    <source>
        <dbReference type="EMBL" id="EUC36529.1"/>
    </source>
</evidence>
<accession>W6YLG5</accession>
<dbReference type="KEGG" id="bze:COCCADRAFT_34058"/>
<dbReference type="Pfam" id="PF13424">
    <property type="entry name" value="TPR_12"/>
    <property type="match status" value="1"/>
</dbReference>
<feature type="compositionally biased region" description="Basic and acidic residues" evidence="1">
    <location>
        <begin position="11"/>
        <end position="21"/>
    </location>
</feature>
<feature type="region of interest" description="Disordered" evidence="1">
    <location>
        <begin position="1"/>
        <end position="31"/>
    </location>
</feature>
<organism evidence="3 4">
    <name type="scientific">Cochliobolus carbonum (strain 26-R-13)</name>
    <name type="common">Maize leaf spot fungus</name>
    <name type="synonym">Bipolaris zeicola</name>
    <dbReference type="NCBI Taxonomy" id="930089"/>
    <lineage>
        <taxon>Eukaryota</taxon>
        <taxon>Fungi</taxon>
        <taxon>Dikarya</taxon>
        <taxon>Ascomycota</taxon>
        <taxon>Pezizomycotina</taxon>
        <taxon>Dothideomycetes</taxon>
        <taxon>Pleosporomycetidae</taxon>
        <taxon>Pleosporales</taxon>
        <taxon>Pleosporineae</taxon>
        <taxon>Pleosporaceae</taxon>
        <taxon>Bipolaris</taxon>
    </lineage>
</organism>
<dbReference type="RefSeq" id="XP_007709123.1">
    <property type="nucleotide sequence ID" value="XM_007710933.1"/>
</dbReference>
<dbReference type="InterPro" id="IPR027417">
    <property type="entry name" value="P-loop_NTPase"/>
</dbReference>
<dbReference type="SUPFAM" id="SSF48452">
    <property type="entry name" value="TPR-like"/>
    <property type="match status" value="1"/>
</dbReference>
<dbReference type="GeneID" id="19147658"/>